<protein>
    <submittedName>
        <fullName evidence="4">Trichohyalin-like</fullName>
    </submittedName>
</protein>
<evidence type="ECO:0000313" key="3">
    <source>
        <dbReference type="Proteomes" id="UP000694865"/>
    </source>
</evidence>
<accession>A0ABM0GR02</accession>
<reference evidence="4" key="1">
    <citation type="submission" date="2025-08" db="UniProtKB">
        <authorList>
            <consortium name="RefSeq"/>
        </authorList>
    </citation>
    <scope>IDENTIFICATION</scope>
    <source>
        <tissue evidence="4">Testes</tissue>
    </source>
</reference>
<name>A0ABM0GR02_SACKO</name>
<gene>
    <name evidence="4" type="primary">LOC100377077</name>
</gene>
<dbReference type="RefSeq" id="XP_002735399.1">
    <property type="nucleotide sequence ID" value="XM_002735353.2"/>
</dbReference>
<feature type="coiled-coil region" evidence="1">
    <location>
        <begin position="239"/>
        <end position="273"/>
    </location>
</feature>
<dbReference type="GeneID" id="100377077"/>
<evidence type="ECO:0000256" key="2">
    <source>
        <dbReference type="SAM" id="MobiDB-lite"/>
    </source>
</evidence>
<feature type="coiled-coil region" evidence="1">
    <location>
        <begin position="467"/>
        <end position="494"/>
    </location>
</feature>
<sequence length="569" mass="67347">MSAFNASDSRSNLRHQLLARPVSAANGQDNDEAAKEYAAFLREQERKIGPNGFLDSHKYTYSYQLKGKVVDSKGNKSSDTTVANGTGSHSAPPSARGKEIASVVNLQAKIEKDKKDFEKRMKIIEDHMWQHKQEERELKRSEGDIIKSRQHLRRTLRDYESAINRKRVSEEKKLTGTTKEEYEIQREITHRKENNTKSRIEKAQSKLQQNKDEGRKAEVLTGDLQRKYRRTATEIELRRTEVQRLNDEFTQKMKQKEEETFRLKKELAELALALNMETIKARTTQEDSKKDEKKDSIEKVKEANEMETSLDRRLRQNQGKASNHIMNTRKLSADLTLSKSRIALKGREEGRHMQDTHNRLVENTNTQRQLQEAAVNADLDLKSRQIDQRVQAHDIKRQANITHLTKHRKQQHEQELDAYLERLTKRQHEAARLEHEDKLKHCLRYVNKHEEVEQELYNKVRQAEYSRKQKEQTCKRLHNKLQEMKRNNSITMKEHAVECLRKEKELDQKLQREQADLYKYHVNREESYIMLQHHRAKMKEDKYLLEETEREHRRLLRIGEKSETAQSYS</sequence>
<feature type="region of interest" description="Disordered" evidence="2">
    <location>
        <begin position="282"/>
        <end position="321"/>
    </location>
</feature>
<feature type="region of interest" description="Disordered" evidence="2">
    <location>
        <begin position="70"/>
        <end position="99"/>
    </location>
</feature>
<feature type="region of interest" description="Disordered" evidence="2">
    <location>
        <begin position="1"/>
        <end position="31"/>
    </location>
</feature>
<feature type="compositionally biased region" description="Polar residues" evidence="2">
    <location>
        <begin position="77"/>
        <end position="91"/>
    </location>
</feature>
<proteinExistence type="predicted"/>
<keyword evidence="3" id="KW-1185">Reference proteome</keyword>
<feature type="coiled-coil region" evidence="1">
    <location>
        <begin position="409"/>
        <end position="436"/>
    </location>
</feature>
<keyword evidence="1" id="KW-0175">Coiled coil</keyword>
<evidence type="ECO:0000256" key="1">
    <source>
        <dbReference type="SAM" id="Coils"/>
    </source>
</evidence>
<organism evidence="3 4">
    <name type="scientific">Saccoglossus kowalevskii</name>
    <name type="common">Acorn worm</name>
    <dbReference type="NCBI Taxonomy" id="10224"/>
    <lineage>
        <taxon>Eukaryota</taxon>
        <taxon>Metazoa</taxon>
        <taxon>Hemichordata</taxon>
        <taxon>Enteropneusta</taxon>
        <taxon>Harrimaniidae</taxon>
        <taxon>Saccoglossus</taxon>
    </lineage>
</organism>
<feature type="compositionally biased region" description="Basic and acidic residues" evidence="2">
    <location>
        <begin position="282"/>
        <end position="314"/>
    </location>
</feature>
<dbReference type="Proteomes" id="UP000694865">
    <property type="component" value="Unplaced"/>
</dbReference>
<feature type="compositionally biased region" description="Polar residues" evidence="2">
    <location>
        <begin position="1"/>
        <end position="10"/>
    </location>
</feature>
<evidence type="ECO:0000313" key="4">
    <source>
        <dbReference type="RefSeq" id="XP_002735399.1"/>
    </source>
</evidence>